<dbReference type="RefSeq" id="WP_065729299.1">
    <property type="nucleotide sequence ID" value="NZ_CP016428.1"/>
</dbReference>
<feature type="chain" id="PRO_5008530516" evidence="1">
    <location>
        <begin position="27"/>
        <end position="95"/>
    </location>
</feature>
<dbReference type="Proteomes" id="UP000092839">
    <property type="component" value="Chromosome"/>
</dbReference>
<keyword evidence="1" id="KW-0732">Signal</keyword>
<dbReference type="AlphaFoldDB" id="A0A1B1UH42"/>
<dbReference type="EMBL" id="CP016428">
    <property type="protein sequence ID" value="ANW02086.1"/>
    <property type="molecule type" value="Genomic_DNA"/>
</dbReference>
<proteinExistence type="predicted"/>
<protein>
    <submittedName>
        <fullName evidence="2">Uncharacterized protein</fullName>
    </submittedName>
</protein>
<evidence type="ECO:0000313" key="2">
    <source>
        <dbReference type="EMBL" id="ANW02086.1"/>
    </source>
</evidence>
<keyword evidence="3" id="KW-1185">Reference proteome</keyword>
<name>A0A1B1UH42_9BRAD</name>
<gene>
    <name evidence="2" type="ORF">LMTR13_19850</name>
</gene>
<accession>A0A1B1UH42</accession>
<sequence length="95" mass="10834">MLRIALSVAAAAALLTTAPLVTPVKAQGVDVQIGRDRDYDRDRDYRYDRRRHYDRDTTVGIGPGGVTIGKRCRMVSTTIERDDGRRITRRERRCD</sequence>
<evidence type="ECO:0000313" key="3">
    <source>
        <dbReference type="Proteomes" id="UP000092839"/>
    </source>
</evidence>
<reference evidence="2 3" key="1">
    <citation type="submission" date="2016-07" db="EMBL/GenBank/DDBJ databases">
        <title>Complete genome sequence of Bradyrhizobium icense LMTR 13T, a potential inoculant strain isolated from lima bean (Phaseolus lunatus) in Peru.</title>
        <authorList>
            <person name="Ormeno-Orrillo E."/>
            <person name="Duran D."/>
            <person name="Rogel M.A."/>
            <person name="Rey L."/>
            <person name="Imperial J."/>
            <person name="Ruiz-Argueso T."/>
            <person name="Martinez-Romero E."/>
        </authorList>
    </citation>
    <scope>NUCLEOTIDE SEQUENCE [LARGE SCALE GENOMIC DNA]</scope>
    <source>
        <strain evidence="2 3">LMTR 13</strain>
    </source>
</reference>
<feature type="signal peptide" evidence="1">
    <location>
        <begin position="1"/>
        <end position="26"/>
    </location>
</feature>
<evidence type="ECO:0000256" key="1">
    <source>
        <dbReference type="SAM" id="SignalP"/>
    </source>
</evidence>
<organism evidence="2 3">
    <name type="scientific">Bradyrhizobium icense</name>
    <dbReference type="NCBI Taxonomy" id="1274631"/>
    <lineage>
        <taxon>Bacteria</taxon>
        <taxon>Pseudomonadati</taxon>
        <taxon>Pseudomonadota</taxon>
        <taxon>Alphaproteobacteria</taxon>
        <taxon>Hyphomicrobiales</taxon>
        <taxon>Nitrobacteraceae</taxon>
        <taxon>Bradyrhizobium</taxon>
    </lineage>
</organism>
<dbReference type="KEGG" id="bic:LMTR13_19850"/>